<organism evidence="1 2">
    <name type="scientific">Acaulospora morrowiae</name>
    <dbReference type="NCBI Taxonomy" id="94023"/>
    <lineage>
        <taxon>Eukaryota</taxon>
        <taxon>Fungi</taxon>
        <taxon>Fungi incertae sedis</taxon>
        <taxon>Mucoromycota</taxon>
        <taxon>Glomeromycotina</taxon>
        <taxon>Glomeromycetes</taxon>
        <taxon>Diversisporales</taxon>
        <taxon>Acaulosporaceae</taxon>
        <taxon>Acaulospora</taxon>
    </lineage>
</organism>
<evidence type="ECO:0000313" key="2">
    <source>
        <dbReference type="Proteomes" id="UP000789342"/>
    </source>
</evidence>
<dbReference type="EMBL" id="CAJVPV010002493">
    <property type="protein sequence ID" value="CAG8527505.1"/>
    <property type="molecule type" value="Genomic_DNA"/>
</dbReference>
<proteinExistence type="predicted"/>
<protein>
    <submittedName>
        <fullName evidence="1">5957_t:CDS:1</fullName>
    </submittedName>
</protein>
<dbReference type="Proteomes" id="UP000789342">
    <property type="component" value="Unassembled WGS sequence"/>
</dbReference>
<comment type="caution">
    <text evidence="1">The sequence shown here is derived from an EMBL/GenBank/DDBJ whole genome shotgun (WGS) entry which is preliminary data.</text>
</comment>
<gene>
    <name evidence="1" type="ORF">AMORRO_LOCUS4509</name>
</gene>
<keyword evidence="2" id="KW-1185">Reference proteome</keyword>
<reference evidence="1" key="1">
    <citation type="submission" date="2021-06" db="EMBL/GenBank/DDBJ databases">
        <authorList>
            <person name="Kallberg Y."/>
            <person name="Tangrot J."/>
            <person name="Rosling A."/>
        </authorList>
    </citation>
    <scope>NUCLEOTIDE SEQUENCE</scope>
    <source>
        <strain evidence="1">CL551</strain>
    </source>
</reference>
<name>A0A9N9AE27_9GLOM</name>
<sequence length="197" mass="21357">MAGYAPPLFYGKAGEDPEEWIRDFRQYCEASGLDPLADARTRVRIHGFFETCLKGDAKDCDNTNLANLGAINGLANNNALRNINANQFRGGALQIRNTVPADNNTIAIPLVPAHTVFDKDWSIAGGQPTDLAPNAPNANAGGNTIAPGIHIGQVLESKVKLMDFNRKLQLHVNKSKKVTSIDILHGMQNTLEKAKID</sequence>
<evidence type="ECO:0000313" key="1">
    <source>
        <dbReference type="EMBL" id="CAG8527505.1"/>
    </source>
</evidence>
<dbReference type="OrthoDB" id="2444320at2759"/>
<accession>A0A9N9AE27</accession>
<dbReference type="AlphaFoldDB" id="A0A9N9AE27"/>